<feature type="binding site" evidence="9">
    <location>
        <begin position="117"/>
        <end position="127"/>
    </location>
    <ligand>
        <name>ATP</name>
        <dbReference type="ChEBI" id="CHEBI:30616"/>
    </ligand>
</feature>
<comment type="pathway">
    <text evidence="9">Isoprenoid biosynthesis; isopentenyl diphosphate biosynthesis via DXP pathway; isopentenyl diphosphate from 1-deoxy-D-xylulose 5-phosphate: step 3/6.</text>
</comment>
<name>A0ABV9TFB8_9MICC</name>
<dbReference type="PANTHER" id="PTHR43527:SF2">
    <property type="entry name" value="4-DIPHOSPHOCYTIDYL-2-C-METHYL-D-ERYTHRITOL KINASE, CHLOROPLASTIC"/>
    <property type="match status" value="1"/>
</dbReference>
<keyword evidence="5 9" id="KW-0547">Nucleotide-binding</keyword>
<dbReference type="InterPro" id="IPR020568">
    <property type="entry name" value="Ribosomal_Su5_D2-typ_SF"/>
</dbReference>
<dbReference type="EMBL" id="JBHSIW010000002">
    <property type="protein sequence ID" value="MFC4902231.1"/>
    <property type="molecule type" value="Genomic_DNA"/>
</dbReference>
<comment type="function">
    <text evidence="9">Catalyzes the phosphorylation of the position 2 hydroxy group of 4-diphosphocytidyl-2C-methyl-D-erythritol.</text>
</comment>
<accession>A0ABV9TFB8</accession>
<comment type="catalytic activity">
    <reaction evidence="9">
        <text>4-CDP-2-C-methyl-D-erythritol + ATP = 4-CDP-2-C-methyl-D-erythritol 2-phosphate + ADP + H(+)</text>
        <dbReference type="Rhea" id="RHEA:18437"/>
        <dbReference type="ChEBI" id="CHEBI:15378"/>
        <dbReference type="ChEBI" id="CHEBI:30616"/>
        <dbReference type="ChEBI" id="CHEBI:57823"/>
        <dbReference type="ChEBI" id="CHEBI:57919"/>
        <dbReference type="ChEBI" id="CHEBI:456216"/>
        <dbReference type="EC" id="2.7.1.148"/>
    </reaction>
</comment>
<keyword evidence="4 9" id="KW-0808">Transferase</keyword>
<keyword evidence="7 9" id="KW-0067">ATP-binding</keyword>
<keyword evidence="6 9" id="KW-0418">Kinase</keyword>
<dbReference type="EC" id="2.7.1.148" evidence="2 9"/>
<dbReference type="InterPro" id="IPR013750">
    <property type="entry name" value="GHMP_kinase_C_dom"/>
</dbReference>
<evidence type="ECO:0000256" key="4">
    <source>
        <dbReference type="ARBA" id="ARBA00022679"/>
    </source>
</evidence>
<dbReference type="InterPro" id="IPR014721">
    <property type="entry name" value="Ribsml_uS5_D2-typ_fold_subgr"/>
</dbReference>
<dbReference type="PANTHER" id="PTHR43527">
    <property type="entry name" value="4-DIPHOSPHOCYTIDYL-2-C-METHYL-D-ERYTHRITOL KINASE, CHLOROPLASTIC"/>
    <property type="match status" value="1"/>
</dbReference>
<evidence type="ECO:0000313" key="13">
    <source>
        <dbReference type="Proteomes" id="UP001595797"/>
    </source>
</evidence>
<organism evidence="12 13">
    <name type="scientific">Kocuria oceani</name>
    <dbReference type="NCBI Taxonomy" id="988827"/>
    <lineage>
        <taxon>Bacteria</taxon>
        <taxon>Bacillati</taxon>
        <taxon>Actinomycetota</taxon>
        <taxon>Actinomycetes</taxon>
        <taxon>Micrococcales</taxon>
        <taxon>Micrococcaceae</taxon>
        <taxon>Kocuria</taxon>
    </lineage>
</organism>
<keyword evidence="13" id="KW-1185">Reference proteome</keyword>
<comment type="similarity">
    <text evidence="1 9">Belongs to the GHMP kinase family. IspE subfamily.</text>
</comment>
<evidence type="ECO:0000259" key="11">
    <source>
        <dbReference type="Pfam" id="PF08544"/>
    </source>
</evidence>
<dbReference type="InterPro" id="IPR006204">
    <property type="entry name" value="GHMP_kinase_N_dom"/>
</dbReference>
<feature type="domain" description="GHMP kinase N-terminal" evidence="10">
    <location>
        <begin position="88"/>
        <end position="172"/>
    </location>
</feature>
<evidence type="ECO:0000256" key="7">
    <source>
        <dbReference type="ARBA" id="ARBA00022840"/>
    </source>
</evidence>
<proteinExistence type="inferred from homology"/>
<feature type="domain" description="GHMP kinase C-terminal" evidence="11">
    <location>
        <begin position="231"/>
        <end position="304"/>
    </location>
</feature>
<evidence type="ECO:0000256" key="5">
    <source>
        <dbReference type="ARBA" id="ARBA00022741"/>
    </source>
</evidence>
<dbReference type="Pfam" id="PF08544">
    <property type="entry name" value="GHMP_kinases_C"/>
    <property type="match status" value="1"/>
</dbReference>
<keyword evidence="9" id="KW-0414">Isoprene biosynthesis</keyword>
<dbReference type="GO" id="GO:0050515">
    <property type="term" value="F:4-(cytidine 5'-diphospho)-2-C-methyl-D-erythritol kinase activity"/>
    <property type="evidence" value="ECO:0007669"/>
    <property type="project" value="UniProtKB-EC"/>
</dbReference>
<dbReference type="Gene3D" id="3.30.230.10">
    <property type="match status" value="1"/>
</dbReference>
<evidence type="ECO:0000313" key="12">
    <source>
        <dbReference type="EMBL" id="MFC4902231.1"/>
    </source>
</evidence>
<feature type="active site" evidence="9">
    <location>
        <position position="164"/>
    </location>
</feature>
<evidence type="ECO:0000256" key="3">
    <source>
        <dbReference type="ARBA" id="ARBA00017473"/>
    </source>
</evidence>
<dbReference type="PRINTS" id="PR00958">
    <property type="entry name" value="HOMSERKINASE"/>
</dbReference>
<dbReference type="HAMAP" id="MF_00061">
    <property type="entry name" value="IspE"/>
    <property type="match status" value="1"/>
</dbReference>
<evidence type="ECO:0000256" key="2">
    <source>
        <dbReference type="ARBA" id="ARBA00012052"/>
    </source>
</evidence>
<evidence type="ECO:0000256" key="9">
    <source>
        <dbReference type="HAMAP-Rule" id="MF_00061"/>
    </source>
</evidence>
<dbReference type="PIRSF" id="PIRSF010376">
    <property type="entry name" value="IspE"/>
    <property type="match status" value="1"/>
</dbReference>
<evidence type="ECO:0000259" key="10">
    <source>
        <dbReference type="Pfam" id="PF00288"/>
    </source>
</evidence>
<dbReference type="InterPro" id="IPR036554">
    <property type="entry name" value="GHMP_kinase_C_sf"/>
</dbReference>
<feature type="active site" evidence="9">
    <location>
        <position position="15"/>
    </location>
</feature>
<dbReference type="NCBIfam" id="NF002870">
    <property type="entry name" value="PRK03188.1"/>
    <property type="match status" value="1"/>
</dbReference>
<comment type="caution">
    <text evidence="12">The sequence shown here is derived from an EMBL/GenBank/DDBJ whole genome shotgun (WGS) entry which is preliminary data.</text>
</comment>
<evidence type="ECO:0000256" key="6">
    <source>
        <dbReference type="ARBA" id="ARBA00022777"/>
    </source>
</evidence>
<dbReference type="InterPro" id="IPR004424">
    <property type="entry name" value="IspE"/>
</dbReference>
<evidence type="ECO:0000256" key="1">
    <source>
        <dbReference type="ARBA" id="ARBA00009684"/>
    </source>
</evidence>
<protein>
    <recommendedName>
        <fullName evidence="3 9">4-diphosphocytidyl-2-C-methyl-D-erythritol kinase</fullName>
        <shortName evidence="9">CMK</shortName>
        <ecNumber evidence="2 9">2.7.1.148</ecNumber>
    </recommendedName>
    <alternativeName>
        <fullName evidence="8 9">4-(cytidine-5'-diphospho)-2-C-methyl-D-erythritol kinase</fullName>
    </alternativeName>
</protein>
<dbReference type="Proteomes" id="UP001595797">
    <property type="component" value="Unassembled WGS sequence"/>
</dbReference>
<dbReference type="RefSeq" id="WP_277551532.1">
    <property type="nucleotide sequence ID" value="NZ_JARAMH010000010.1"/>
</dbReference>
<evidence type="ECO:0000256" key="8">
    <source>
        <dbReference type="ARBA" id="ARBA00032554"/>
    </source>
</evidence>
<gene>
    <name evidence="9" type="primary">ispE</name>
    <name evidence="12" type="ORF">ACFPCS_01455</name>
</gene>
<reference evidence="13" key="1">
    <citation type="journal article" date="2019" name="Int. J. Syst. Evol. Microbiol.">
        <title>The Global Catalogue of Microorganisms (GCM) 10K type strain sequencing project: providing services to taxonomists for standard genome sequencing and annotation.</title>
        <authorList>
            <consortium name="The Broad Institute Genomics Platform"/>
            <consortium name="The Broad Institute Genome Sequencing Center for Infectious Disease"/>
            <person name="Wu L."/>
            <person name="Ma J."/>
        </authorList>
    </citation>
    <scope>NUCLEOTIDE SEQUENCE [LARGE SCALE GENOMIC DNA]</scope>
    <source>
        <strain evidence="13">CGMCC 4.6946</strain>
    </source>
</reference>
<sequence length="317" mass="30756">MSTMMLTEQAQAPGKVNLFFAAGPPRPDGYHDVVSLYCAVGTTETVTATLTAGTGITVGVAAVPGSLVAQQIALGSFRLDAVPTDDSNLVVRAARAVLGHLPALPGGLHLQIDKAVPVAGGMGGGSADAAAALVAVNRLAARAGGVPGLDDDALLRLAAGLGADVPFALTGGAAVGTGTGTRVRPAAVGAPLHLVLVAAEAGLSTPAVYAELDRLRAAGGVPAPGLPEGLEHALAAGAPEELAPLLANDLQPAALSLAPQLAPVLAAGAAAGALASFVSGSGPTVAHLLADADAAEDLADRLRGRGAPALAVRAPGH</sequence>
<dbReference type="SUPFAM" id="SSF55060">
    <property type="entry name" value="GHMP Kinase, C-terminal domain"/>
    <property type="match status" value="1"/>
</dbReference>
<dbReference type="Gene3D" id="3.30.70.890">
    <property type="entry name" value="GHMP kinase, C-terminal domain"/>
    <property type="match status" value="1"/>
</dbReference>
<dbReference type="Pfam" id="PF00288">
    <property type="entry name" value="GHMP_kinases_N"/>
    <property type="match status" value="1"/>
</dbReference>
<dbReference type="SUPFAM" id="SSF54211">
    <property type="entry name" value="Ribosomal protein S5 domain 2-like"/>
    <property type="match status" value="1"/>
</dbReference>